<feature type="non-terminal residue" evidence="1">
    <location>
        <position position="126"/>
    </location>
</feature>
<proteinExistence type="evidence at transcript level"/>
<sequence>TFGQNMTLFSPSVFYRDYIAVYDELKIRCSDSYDAAHPTLCLFNSDGRGGRNKWYKNVTDMSEKQPLHFQRQCCADYEKTDCACEGLAVDQEGKYISISRLGELGAEVQYNSYYIESLGRKMGYLV</sequence>
<dbReference type="EMBL" id="AB444375">
    <property type="protein sequence ID" value="BAG55432.1"/>
    <property type="molecule type" value="mRNA"/>
</dbReference>
<protein>
    <submittedName>
        <fullName evidence="1">Uncharacterized protein</fullName>
    </submittedName>
</protein>
<feature type="non-terminal residue" evidence="1">
    <location>
        <position position="1"/>
    </location>
</feature>
<evidence type="ECO:0000313" key="1">
    <source>
        <dbReference type="EMBL" id="BAG55432.1"/>
    </source>
</evidence>
<reference evidence="1" key="2">
    <citation type="submission" date="2008-07" db="EMBL/GenBank/DDBJ databases">
        <title>Nitrogen-starvation-inducible cDNA clones isolated by using cDNA subtraction in a novel microalga accumulating lipids and hydrocarbons.</title>
        <authorList>
            <person name="Satoh A."/>
        </authorList>
    </citation>
    <scope>NUCLEOTIDE SEQUENCE</scope>
    <source>
        <strain evidence="1">MBIC11204</strain>
    </source>
</reference>
<organism evidence="1">
    <name type="scientific">Pseudochoricystis ellipsoidea</name>
    <name type="common">nom. nud.</name>
    <dbReference type="NCBI Taxonomy" id="546385"/>
    <lineage>
        <taxon>Eukaryota</taxon>
        <taxon>Viridiplantae</taxon>
        <taxon>Chlorophyta</taxon>
        <taxon>core chlorophytes</taxon>
        <taxon>Trebouxiophyceae</taxon>
    </lineage>
</organism>
<dbReference type="AlphaFoldDB" id="B3Y5S5"/>
<name>B3Y5S5_9CHLO</name>
<reference evidence="1" key="1">
    <citation type="submission" date="2008-07" db="EMBL/GenBank/DDBJ databases">
        <title>Characterization of the lipid accumulation in a new microalgal species, Pseudochoricystis ellipsoidea (Trebouxiophyceae).</title>
        <authorList>
            <person name="Satoh A."/>
            <person name="Kato M."/>
            <person name="Yamato K.T."/>
            <person name="Ikegami Y."/>
            <person name="Sekiguchi H."/>
            <person name="Kurano N."/>
            <person name="Miyachi S."/>
        </authorList>
    </citation>
    <scope>NUCLEOTIDE SEQUENCE</scope>
    <source>
        <strain evidence="1">MBIC11204</strain>
    </source>
</reference>
<accession>B3Y5S5</accession>